<evidence type="ECO:0000256" key="1">
    <source>
        <dbReference type="ARBA" id="ARBA00000085"/>
    </source>
</evidence>
<dbReference type="PANTHER" id="PTHR45528">
    <property type="entry name" value="SENSOR HISTIDINE KINASE CPXA"/>
    <property type="match status" value="1"/>
</dbReference>
<feature type="transmembrane region" description="Helical" evidence="14">
    <location>
        <begin position="12"/>
        <end position="33"/>
    </location>
</feature>
<dbReference type="PANTHER" id="PTHR45528:SF1">
    <property type="entry name" value="SENSOR HISTIDINE KINASE CPXA"/>
    <property type="match status" value="1"/>
</dbReference>
<dbReference type="PROSITE" id="PS50109">
    <property type="entry name" value="HIS_KIN"/>
    <property type="match status" value="1"/>
</dbReference>
<feature type="domain" description="HAMP" evidence="16">
    <location>
        <begin position="175"/>
        <end position="229"/>
    </location>
</feature>
<keyword evidence="6" id="KW-0808">Transferase</keyword>
<dbReference type="InterPro" id="IPR003660">
    <property type="entry name" value="HAMP_dom"/>
</dbReference>
<keyword evidence="9 17" id="KW-0418">Kinase</keyword>
<dbReference type="Gene3D" id="1.10.287.130">
    <property type="match status" value="1"/>
</dbReference>
<keyword evidence="5" id="KW-0597">Phosphoprotein</keyword>
<dbReference type="SUPFAM" id="SSF47384">
    <property type="entry name" value="Homodimeric domain of signal transducing histidine kinase"/>
    <property type="match status" value="1"/>
</dbReference>
<evidence type="ECO:0000256" key="6">
    <source>
        <dbReference type="ARBA" id="ARBA00022679"/>
    </source>
</evidence>
<feature type="domain" description="Histidine kinase" evidence="15">
    <location>
        <begin position="237"/>
        <end position="454"/>
    </location>
</feature>
<reference evidence="17" key="2">
    <citation type="journal article" date="2021" name="PeerJ">
        <title>Extensive microbial diversity within the chicken gut microbiome revealed by metagenomics and culture.</title>
        <authorList>
            <person name="Gilroy R."/>
            <person name="Ravi A."/>
            <person name="Getino M."/>
            <person name="Pursley I."/>
            <person name="Horton D.L."/>
            <person name="Alikhan N.F."/>
            <person name="Baker D."/>
            <person name="Gharbi K."/>
            <person name="Hall N."/>
            <person name="Watson M."/>
            <person name="Adriaenssens E.M."/>
            <person name="Foster-Nyarko E."/>
            <person name="Jarju S."/>
            <person name="Secka A."/>
            <person name="Antonio M."/>
            <person name="Oren A."/>
            <person name="Chaudhuri R.R."/>
            <person name="La Ragione R."/>
            <person name="Hildebrand F."/>
            <person name="Pallen M.J."/>
        </authorList>
    </citation>
    <scope>NUCLEOTIDE SEQUENCE</scope>
    <source>
        <strain evidence="17">ChiSjej3B21-11622</strain>
    </source>
</reference>
<keyword evidence="8" id="KW-0547">Nucleotide-binding</keyword>
<gene>
    <name evidence="17" type="ORF">IAB26_12610</name>
</gene>
<evidence type="ECO:0000256" key="2">
    <source>
        <dbReference type="ARBA" id="ARBA00004651"/>
    </source>
</evidence>
<comment type="caution">
    <text evidence="17">The sequence shown here is derived from an EMBL/GenBank/DDBJ whole genome shotgun (WGS) entry which is preliminary data.</text>
</comment>
<dbReference type="PRINTS" id="PR00344">
    <property type="entry name" value="BCTRLSENSOR"/>
</dbReference>
<proteinExistence type="predicted"/>
<dbReference type="SMART" id="SM00304">
    <property type="entry name" value="HAMP"/>
    <property type="match status" value="1"/>
</dbReference>
<dbReference type="FunFam" id="1.10.287.130:FF:000001">
    <property type="entry name" value="Two-component sensor histidine kinase"/>
    <property type="match status" value="1"/>
</dbReference>
<dbReference type="Proteomes" id="UP000886886">
    <property type="component" value="Unassembled WGS sequence"/>
</dbReference>
<evidence type="ECO:0000256" key="10">
    <source>
        <dbReference type="ARBA" id="ARBA00022840"/>
    </source>
</evidence>
<keyword evidence="13 14" id="KW-0472">Membrane</keyword>
<evidence type="ECO:0000256" key="4">
    <source>
        <dbReference type="ARBA" id="ARBA00022475"/>
    </source>
</evidence>
<protein>
    <recommendedName>
        <fullName evidence="3">histidine kinase</fullName>
        <ecNumber evidence="3">2.7.13.3</ecNumber>
    </recommendedName>
</protein>
<dbReference type="InterPro" id="IPR050398">
    <property type="entry name" value="HssS/ArlS-like"/>
</dbReference>
<sequence>MKTMTIKLRITIWYTIFLTLLVALVLLLLYQISETQLLSGTQMRLQTAVLQSFDLVEYEEGRLDFDSDLTDYQDEGIYLIFYGPNGEYLYGRTPSSFSGEDYLTMDELREVGSGSSRWYVYDYCQTIPGYGNLWARGVASQTDGESVLHNLLKIALLLLPFLVLCIAFGGYRITRRALSPLSDMTETARRISNGKDLSQRIKLGPGKDEVHVLASTFDQMMDKLETSFENERQFTSDVSHELRTPVSVILSQCEYASHPEATEEEKSDALHTIERQSRKMATLISQLLTLSRADAGRAKLHMELLNVSDLAEITVEEQRDFAASRNITLSSWIQPDILMRADETMMMRLFINLLTNAITYGKEGGHVLLELSSSEEQIEGSVSDDGIGIPPEHLDKIWNRFYQVDTSRTSREDGSSGLGLAMVKWIVEAHGGTITVESKEGTGSRFQFCFPKREIL</sequence>
<dbReference type="GO" id="GO:0000155">
    <property type="term" value="F:phosphorelay sensor kinase activity"/>
    <property type="evidence" value="ECO:0007669"/>
    <property type="project" value="InterPro"/>
</dbReference>
<evidence type="ECO:0000256" key="5">
    <source>
        <dbReference type="ARBA" id="ARBA00022553"/>
    </source>
</evidence>
<comment type="subcellular location">
    <subcellularLocation>
        <location evidence="2">Cell membrane</location>
        <topology evidence="2">Multi-pass membrane protein</topology>
    </subcellularLocation>
</comment>
<dbReference type="PROSITE" id="PS50885">
    <property type="entry name" value="HAMP"/>
    <property type="match status" value="1"/>
</dbReference>
<evidence type="ECO:0000256" key="12">
    <source>
        <dbReference type="ARBA" id="ARBA00023012"/>
    </source>
</evidence>
<evidence type="ECO:0000313" key="18">
    <source>
        <dbReference type="Proteomes" id="UP000886886"/>
    </source>
</evidence>
<dbReference type="InterPro" id="IPR003594">
    <property type="entry name" value="HATPase_dom"/>
</dbReference>
<evidence type="ECO:0000256" key="9">
    <source>
        <dbReference type="ARBA" id="ARBA00022777"/>
    </source>
</evidence>
<reference evidence="17" key="1">
    <citation type="submission" date="2020-10" db="EMBL/GenBank/DDBJ databases">
        <authorList>
            <person name="Gilroy R."/>
        </authorList>
    </citation>
    <scope>NUCLEOTIDE SEQUENCE</scope>
    <source>
        <strain evidence="17">ChiSjej3B21-11622</strain>
    </source>
</reference>
<comment type="catalytic activity">
    <reaction evidence="1">
        <text>ATP + protein L-histidine = ADP + protein N-phospho-L-histidine.</text>
        <dbReference type="EC" id="2.7.13.3"/>
    </reaction>
</comment>
<evidence type="ECO:0000256" key="14">
    <source>
        <dbReference type="SAM" id="Phobius"/>
    </source>
</evidence>
<dbReference type="GO" id="GO:0005524">
    <property type="term" value="F:ATP binding"/>
    <property type="evidence" value="ECO:0007669"/>
    <property type="project" value="UniProtKB-KW"/>
</dbReference>
<evidence type="ECO:0000256" key="11">
    <source>
        <dbReference type="ARBA" id="ARBA00022989"/>
    </source>
</evidence>
<dbReference type="SUPFAM" id="SSF158472">
    <property type="entry name" value="HAMP domain-like"/>
    <property type="match status" value="1"/>
</dbReference>
<name>A0A9D0ZXU7_9FIRM</name>
<dbReference type="Pfam" id="PF00512">
    <property type="entry name" value="HisKA"/>
    <property type="match status" value="1"/>
</dbReference>
<evidence type="ECO:0000256" key="3">
    <source>
        <dbReference type="ARBA" id="ARBA00012438"/>
    </source>
</evidence>
<dbReference type="EMBL" id="DVFT01000187">
    <property type="protein sequence ID" value="HIQ97390.1"/>
    <property type="molecule type" value="Genomic_DNA"/>
</dbReference>
<dbReference type="CDD" id="cd00082">
    <property type="entry name" value="HisKA"/>
    <property type="match status" value="1"/>
</dbReference>
<dbReference type="CDD" id="cd06225">
    <property type="entry name" value="HAMP"/>
    <property type="match status" value="1"/>
</dbReference>
<evidence type="ECO:0000259" key="15">
    <source>
        <dbReference type="PROSITE" id="PS50109"/>
    </source>
</evidence>
<evidence type="ECO:0000256" key="8">
    <source>
        <dbReference type="ARBA" id="ARBA00022741"/>
    </source>
</evidence>
<dbReference type="CDD" id="cd00075">
    <property type="entry name" value="HATPase"/>
    <property type="match status" value="1"/>
</dbReference>
<evidence type="ECO:0000313" key="17">
    <source>
        <dbReference type="EMBL" id="HIQ97390.1"/>
    </source>
</evidence>
<keyword evidence="11 14" id="KW-1133">Transmembrane helix</keyword>
<dbReference type="InterPro" id="IPR036890">
    <property type="entry name" value="HATPase_C_sf"/>
</dbReference>
<dbReference type="SMART" id="SM00387">
    <property type="entry name" value="HATPase_c"/>
    <property type="match status" value="1"/>
</dbReference>
<dbReference type="SMART" id="SM00388">
    <property type="entry name" value="HisKA"/>
    <property type="match status" value="1"/>
</dbReference>
<dbReference type="InterPro" id="IPR005467">
    <property type="entry name" value="His_kinase_dom"/>
</dbReference>
<evidence type="ECO:0000259" key="16">
    <source>
        <dbReference type="PROSITE" id="PS50885"/>
    </source>
</evidence>
<keyword evidence="4" id="KW-1003">Cell membrane</keyword>
<evidence type="ECO:0000256" key="7">
    <source>
        <dbReference type="ARBA" id="ARBA00022692"/>
    </source>
</evidence>
<accession>A0A9D0ZXU7</accession>
<dbReference type="Gene3D" id="3.30.565.10">
    <property type="entry name" value="Histidine kinase-like ATPase, C-terminal domain"/>
    <property type="match status" value="1"/>
</dbReference>
<dbReference type="Gene3D" id="6.10.340.10">
    <property type="match status" value="1"/>
</dbReference>
<dbReference type="InterPro" id="IPR036097">
    <property type="entry name" value="HisK_dim/P_sf"/>
</dbReference>
<dbReference type="EC" id="2.7.13.3" evidence="3"/>
<feature type="transmembrane region" description="Helical" evidence="14">
    <location>
        <begin position="154"/>
        <end position="174"/>
    </location>
</feature>
<keyword evidence="12" id="KW-0902">Two-component regulatory system</keyword>
<evidence type="ECO:0000256" key="13">
    <source>
        <dbReference type="ARBA" id="ARBA00023136"/>
    </source>
</evidence>
<organism evidence="17 18">
    <name type="scientific">Candidatus Limivivens merdigallinarum</name>
    <dbReference type="NCBI Taxonomy" id="2840859"/>
    <lineage>
        <taxon>Bacteria</taxon>
        <taxon>Bacillati</taxon>
        <taxon>Bacillota</taxon>
        <taxon>Clostridia</taxon>
        <taxon>Lachnospirales</taxon>
        <taxon>Lachnospiraceae</taxon>
        <taxon>Lachnospiraceae incertae sedis</taxon>
        <taxon>Candidatus Limivivens</taxon>
    </lineage>
</organism>
<dbReference type="InterPro" id="IPR004358">
    <property type="entry name" value="Sig_transdc_His_kin-like_C"/>
</dbReference>
<dbReference type="AlphaFoldDB" id="A0A9D0ZXU7"/>
<keyword evidence="7 14" id="KW-0812">Transmembrane</keyword>
<dbReference type="FunFam" id="3.30.565.10:FF:000006">
    <property type="entry name" value="Sensor histidine kinase WalK"/>
    <property type="match status" value="1"/>
</dbReference>
<dbReference type="Pfam" id="PF02518">
    <property type="entry name" value="HATPase_c"/>
    <property type="match status" value="1"/>
</dbReference>
<dbReference type="Pfam" id="PF00672">
    <property type="entry name" value="HAMP"/>
    <property type="match status" value="1"/>
</dbReference>
<keyword evidence="10" id="KW-0067">ATP-binding</keyword>
<dbReference type="SUPFAM" id="SSF55874">
    <property type="entry name" value="ATPase domain of HSP90 chaperone/DNA topoisomerase II/histidine kinase"/>
    <property type="match status" value="1"/>
</dbReference>
<dbReference type="InterPro" id="IPR003661">
    <property type="entry name" value="HisK_dim/P_dom"/>
</dbReference>
<dbReference type="GO" id="GO:0005886">
    <property type="term" value="C:plasma membrane"/>
    <property type="evidence" value="ECO:0007669"/>
    <property type="project" value="UniProtKB-SubCell"/>
</dbReference>